<dbReference type="PANTHER" id="PTHR35004:SF7">
    <property type="entry name" value="INTEGRASE PROTEIN"/>
    <property type="match status" value="1"/>
</dbReference>
<dbReference type="RefSeq" id="WP_011516023.1">
    <property type="nucleotide sequence ID" value="NC_007973.1"/>
</dbReference>
<name>Q1LNZ0_CUPMC</name>
<dbReference type="InterPro" id="IPR009057">
    <property type="entry name" value="Homeodomain-like_sf"/>
</dbReference>
<feature type="domain" description="Integrase catalytic" evidence="1">
    <location>
        <begin position="122"/>
        <end position="302"/>
    </location>
</feature>
<dbReference type="InterPro" id="IPR001584">
    <property type="entry name" value="Integrase_cat-core"/>
</dbReference>
<dbReference type="Gene3D" id="3.30.420.10">
    <property type="entry name" value="Ribonuclease H-like superfamily/Ribonuclease H"/>
    <property type="match status" value="1"/>
</dbReference>
<dbReference type="InterPro" id="IPR047656">
    <property type="entry name" value="IS481-like_transpos"/>
</dbReference>
<evidence type="ECO:0000313" key="2">
    <source>
        <dbReference type="EMBL" id="ABF08136.1"/>
    </source>
</evidence>
<dbReference type="HOGENOM" id="CLU_027402_15_1_4"/>
<dbReference type="NCBIfam" id="NF033577">
    <property type="entry name" value="transpos_IS481"/>
    <property type="match status" value="1"/>
</dbReference>
<accession>Q1LNZ0</accession>
<sequence>MHLRLHKNATTTPRIRAEIQVSKEPMRVLAQRFGVSVSTIARWKKRASVHDASHTPHRLQTTLTPAQESIVLVLRKSLGLSLDDLLAVVREFIHPTVSRAALHRMLKRHGVSAREALSVDRPRTKPFKAYEPGFVHIDVKYLPQMADETTRRYLFVAIDRATRWVFVRVYASKSATNARRFLKELHKAAAFRIRTILTDNGKEFTDRFITRGERTPTGRHQFDQLCEELGIEHRLTRPKHPQTNGMVERFNGRIADILRTHHFHSGEELEATILRYVWLYNHQLPQKALGHVSPIQAMKQWQRSHPELFNRRVTNQPGHDNYALHRPRRNVMG</sequence>
<gene>
    <name evidence="2" type="primary">tnp</name>
    <name evidence="2" type="ordered locus">Rmet_1251</name>
</gene>
<organism evidence="2 3">
    <name type="scientific">Cupriavidus metallidurans (strain ATCC 43123 / DSM 2839 / NBRC 102507 / CH34)</name>
    <name type="common">Ralstonia metallidurans</name>
    <dbReference type="NCBI Taxonomy" id="266264"/>
    <lineage>
        <taxon>Bacteria</taxon>
        <taxon>Pseudomonadati</taxon>
        <taxon>Pseudomonadota</taxon>
        <taxon>Betaproteobacteria</taxon>
        <taxon>Burkholderiales</taxon>
        <taxon>Burkholderiaceae</taxon>
        <taxon>Cupriavidus</taxon>
    </lineage>
</organism>
<keyword evidence="3" id="KW-1185">Reference proteome</keyword>
<dbReference type="PROSITE" id="PS50994">
    <property type="entry name" value="INTEGRASE"/>
    <property type="match status" value="1"/>
</dbReference>
<reference evidence="3" key="1">
    <citation type="journal article" date="2010" name="PLoS ONE">
        <title>The complete genome sequence of Cupriavidus metallidurans strain CH34, a master survivalist in harsh and anthropogenic environments.</title>
        <authorList>
            <person name="Janssen P.J."/>
            <person name="Van Houdt R."/>
            <person name="Moors H."/>
            <person name="Monsieurs P."/>
            <person name="Morin N."/>
            <person name="Michaux A."/>
            <person name="Benotmane M.A."/>
            <person name="Leys N."/>
            <person name="Vallaeys T."/>
            <person name="Lapidus A."/>
            <person name="Monchy S."/>
            <person name="Medigue C."/>
            <person name="Taghavi S."/>
            <person name="McCorkle S."/>
            <person name="Dunn J."/>
            <person name="van der Lelie D."/>
            <person name="Mergeay M."/>
        </authorList>
    </citation>
    <scope>NUCLEOTIDE SEQUENCE [LARGE SCALE GENOMIC DNA]</scope>
    <source>
        <strain evidence="3">ATCC 43123 / DSM 2839 / NBRC 102507 / CH34</strain>
    </source>
</reference>
<dbReference type="PANTHER" id="PTHR35004">
    <property type="entry name" value="TRANSPOSASE RV3428C-RELATED"/>
    <property type="match status" value="1"/>
</dbReference>
<evidence type="ECO:0000313" key="3">
    <source>
        <dbReference type="Proteomes" id="UP000002429"/>
    </source>
</evidence>
<dbReference type="GO" id="GO:0015074">
    <property type="term" value="P:DNA integration"/>
    <property type="evidence" value="ECO:0007669"/>
    <property type="project" value="InterPro"/>
</dbReference>
<dbReference type="AlphaFoldDB" id="Q1LNZ0"/>
<dbReference type="SUPFAM" id="SSF53098">
    <property type="entry name" value="Ribonuclease H-like"/>
    <property type="match status" value="1"/>
</dbReference>
<dbReference type="InterPro" id="IPR036397">
    <property type="entry name" value="RNaseH_sf"/>
</dbReference>
<dbReference type="SUPFAM" id="SSF46689">
    <property type="entry name" value="Homeodomain-like"/>
    <property type="match status" value="1"/>
</dbReference>
<dbReference type="Pfam" id="PF00665">
    <property type="entry name" value="rve"/>
    <property type="match status" value="1"/>
</dbReference>
<dbReference type="InterPro" id="IPR012337">
    <property type="entry name" value="RNaseH-like_sf"/>
</dbReference>
<protein>
    <submittedName>
        <fullName evidence="2">Transposase ISRme5 (Copy a, CMGI-2)</fullName>
    </submittedName>
</protein>
<dbReference type="eggNOG" id="COG2801">
    <property type="taxonomic scope" value="Bacteria"/>
</dbReference>
<dbReference type="GO" id="GO:0003676">
    <property type="term" value="F:nucleic acid binding"/>
    <property type="evidence" value="ECO:0007669"/>
    <property type="project" value="InterPro"/>
</dbReference>
<proteinExistence type="predicted"/>
<dbReference type="Proteomes" id="UP000002429">
    <property type="component" value="Chromosome"/>
</dbReference>
<dbReference type="STRING" id="266264.Rmet_1251"/>
<dbReference type="EMBL" id="CP000352">
    <property type="protein sequence ID" value="ABF08136.1"/>
    <property type="molecule type" value="Genomic_DNA"/>
</dbReference>
<evidence type="ECO:0000259" key="1">
    <source>
        <dbReference type="PROSITE" id="PS50994"/>
    </source>
</evidence>
<dbReference type="KEGG" id="rme:Rmet_1251"/>